<dbReference type="EMBL" id="BK032664">
    <property type="protein sequence ID" value="DAF53838.1"/>
    <property type="molecule type" value="Genomic_DNA"/>
</dbReference>
<feature type="coiled-coil region" evidence="1">
    <location>
        <begin position="141"/>
        <end position="168"/>
    </location>
</feature>
<name>A0A8S5SSA5_9CAUD</name>
<sequence length="189" mass="21957">MRKLKEMLVSWDILRNANFSPIFFLQGDYGIGNIKIVLKNLKDFQGNIRAVFCSSNNPTEPYVVEKEIDSTITTNIDIAIPNEILQGFGKVFCRLVLRSSDRGKIVGSIQEVYFHVVEKKDWEFLEPLLPSDEKEYVKDVVDELYEILKNSKNELKEYADQLKDDMQKDIITLEEAQAIIDKYKNQNKE</sequence>
<accession>A0A8S5SSA5</accession>
<reference evidence="2" key="1">
    <citation type="journal article" date="2021" name="Proc. Natl. Acad. Sci. U.S.A.">
        <title>A Catalog of Tens of Thousands of Viruses from Human Metagenomes Reveals Hidden Associations with Chronic Diseases.</title>
        <authorList>
            <person name="Tisza M.J."/>
            <person name="Buck C.B."/>
        </authorList>
    </citation>
    <scope>NUCLEOTIDE SEQUENCE</scope>
    <source>
        <strain evidence="2">CtZ2t4</strain>
    </source>
</reference>
<keyword evidence="1" id="KW-0175">Coiled coil</keyword>
<organism evidence="2">
    <name type="scientific">Myoviridae sp. ctZ2t4</name>
    <dbReference type="NCBI Taxonomy" id="2827693"/>
    <lineage>
        <taxon>Viruses</taxon>
        <taxon>Duplodnaviria</taxon>
        <taxon>Heunggongvirae</taxon>
        <taxon>Uroviricota</taxon>
        <taxon>Caudoviricetes</taxon>
    </lineage>
</organism>
<evidence type="ECO:0000313" key="2">
    <source>
        <dbReference type="EMBL" id="DAF53838.1"/>
    </source>
</evidence>
<protein>
    <submittedName>
        <fullName evidence="2">Tail protein</fullName>
    </submittedName>
</protein>
<evidence type="ECO:0000256" key="1">
    <source>
        <dbReference type="SAM" id="Coils"/>
    </source>
</evidence>
<proteinExistence type="predicted"/>